<dbReference type="InterPro" id="IPR032774">
    <property type="entry name" value="WG_beta_rep"/>
</dbReference>
<dbReference type="PANTHER" id="PTHR37841">
    <property type="entry name" value="GLR2918 PROTEIN"/>
    <property type="match status" value="1"/>
</dbReference>
<keyword evidence="3" id="KW-1185">Reference proteome</keyword>
<organism evidence="2 3">
    <name type="scientific">Monoglobus pectinilyticus</name>
    <dbReference type="NCBI Taxonomy" id="1981510"/>
    <lineage>
        <taxon>Bacteria</taxon>
        <taxon>Bacillati</taxon>
        <taxon>Bacillota</taxon>
        <taxon>Clostridia</taxon>
        <taxon>Monoglobales</taxon>
        <taxon>Monoglobaceae</taxon>
        <taxon>Monoglobus</taxon>
    </lineage>
</organism>
<evidence type="ECO:0000259" key="1">
    <source>
        <dbReference type="Pfam" id="PF07833"/>
    </source>
</evidence>
<reference evidence="2 3" key="1">
    <citation type="submission" date="2017-04" db="EMBL/GenBank/DDBJ databases">
        <title>Monoglobus pectinilyticus 14 draft genome.</title>
        <authorList>
            <person name="Kim C."/>
            <person name="Rosendale D.I."/>
            <person name="Kelly W.J."/>
            <person name="Tannock G.W."/>
            <person name="Patchett M.L."/>
            <person name="Jordens J.Z."/>
        </authorList>
    </citation>
    <scope>NUCLEOTIDE SEQUENCE [LARGE SCALE GENOMIC DNA]</scope>
    <source>
        <strain evidence="2 3">14</strain>
    </source>
</reference>
<accession>A0A2K9P3L1</accession>
<name>A0A2K9P3L1_9FIRM</name>
<dbReference type="EMBL" id="CP020991">
    <property type="protein sequence ID" value="AUO19847.1"/>
    <property type="molecule type" value="Genomic_DNA"/>
</dbReference>
<dbReference type="KEGG" id="mpec:B9O19_01691"/>
<feature type="domain" description="Copper amine oxidase-like N-terminal" evidence="1">
    <location>
        <begin position="35"/>
        <end position="141"/>
    </location>
</feature>
<dbReference type="Pfam" id="PF14903">
    <property type="entry name" value="WG_beta_rep"/>
    <property type="match status" value="4"/>
</dbReference>
<proteinExistence type="predicted"/>
<dbReference type="InterPro" id="IPR036582">
    <property type="entry name" value="Mao_N_sf"/>
</dbReference>
<evidence type="ECO:0000313" key="2">
    <source>
        <dbReference type="EMBL" id="AUO19847.1"/>
    </source>
</evidence>
<dbReference type="InterPro" id="IPR012854">
    <property type="entry name" value="Cu_amine_oxidase-like_N"/>
</dbReference>
<dbReference type="AlphaFoldDB" id="A0A2K9P3L1"/>
<dbReference type="Pfam" id="PF07833">
    <property type="entry name" value="Cu_amine_oxidN1"/>
    <property type="match status" value="1"/>
</dbReference>
<dbReference type="SUPFAM" id="SSF55383">
    <property type="entry name" value="Copper amine oxidase, domain N"/>
    <property type="match status" value="1"/>
</dbReference>
<dbReference type="PANTHER" id="PTHR37841:SF1">
    <property type="entry name" value="DUF3298 DOMAIN-CONTAINING PROTEIN"/>
    <property type="match status" value="1"/>
</dbReference>
<dbReference type="RefSeq" id="WP_102366015.1">
    <property type="nucleotide sequence ID" value="NZ_CP020991.1"/>
</dbReference>
<dbReference type="Proteomes" id="UP000235589">
    <property type="component" value="Chromosome"/>
</dbReference>
<dbReference type="Gene3D" id="3.30.457.10">
    <property type="entry name" value="Copper amine oxidase-like, N-terminal domain"/>
    <property type="match status" value="1"/>
</dbReference>
<evidence type="ECO:0000313" key="3">
    <source>
        <dbReference type="Proteomes" id="UP000235589"/>
    </source>
</evidence>
<dbReference type="GeneID" id="98063078"/>
<dbReference type="OrthoDB" id="210273at2"/>
<gene>
    <name evidence="2" type="ORF">B9O19_01691</name>
</gene>
<protein>
    <submittedName>
        <fullName evidence="2">Copper amine oxidase-like domain-containing protein</fullName>
    </submittedName>
</protein>
<sequence length="454" mass="52135">MKCIRFVSIIIVVLMMSLTCFGSEKLSYNDEIKVYINNNEINLDMYPFIEDNRTMVPMRGIFEALDADVDWDENNQTVIATKNNITISVTINSDIMIKNKESIKLDVPARLVDDCRTYVPLRAVSEALGCMVRWDDEYSIVDIIDDSNLPDKWHVGDISCDEWFGYYYFNREDMPENEYGYFSDCSKFSDGLAAASQSNKYSSKKYYGYINEYGYFVIPDIYTEAGDFQNGIAIVKSDFYPYPYRINTKGECVDNIELKKNNEANNNLEVFEDKGLYGYKDTDGNIVIEASYTEANNFSDGLALVKSRDVICTGTDRFDGYGYINVKGELVIPFEYYYMSTDFKDGSACVYDTVDNVFRAWYIDKSGNKMFGDKTFVSGNNFSEGLAVVQTKGNLPRPLFASFDEKDEFTYINKSGEYATENRYDYAESFVNGRAKVVIDGKERYINNKFQFID</sequence>